<dbReference type="Pfam" id="PF13431">
    <property type="entry name" value="TPR_17"/>
    <property type="match status" value="1"/>
</dbReference>
<proteinExistence type="predicted"/>
<dbReference type="InterPro" id="IPR051685">
    <property type="entry name" value="Ycf3/AcsC/BcsC/TPR_MFPF"/>
</dbReference>
<feature type="repeat" description="TPR" evidence="3">
    <location>
        <begin position="131"/>
        <end position="164"/>
    </location>
</feature>
<evidence type="ECO:0000256" key="2">
    <source>
        <dbReference type="ARBA" id="ARBA00022803"/>
    </source>
</evidence>
<feature type="repeat" description="TPR" evidence="3">
    <location>
        <begin position="63"/>
        <end position="96"/>
    </location>
</feature>
<dbReference type="SMART" id="SM00028">
    <property type="entry name" value="TPR"/>
    <property type="match status" value="4"/>
</dbReference>
<keyword evidence="2 3" id="KW-0802">TPR repeat</keyword>
<dbReference type="AlphaFoldDB" id="A0A654LXQ4"/>
<keyword evidence="1" id="KW-0677">Repeat</keyword>
<evidence type="ECO:0000256" key="1">
    <source>
        <dbReference type="ARBA" id="ARBA00022737"/>
    </source>
</evidence>
<feature type="repeat" description="TPR" evidence="3">
    <location>
        <begin position="97"/>
        <end position="130"/>
    </location>
</feature>
<dbReference type="SUPFAM" id="SSF48452">
    <property type="entry name" value="TPR-like"/>
    <property type="match status" value="1"/>
</dbReference>
<dbReference type="OrthoDB" id="115601at2157"/>
<organism evidence="4 5">
    <name type="scientific">Candidatus Nitrosocosmicus oleophilus</name>
    <dbReference type="NCBI Taxonomy" id="1353260"/>
    <lineage>
        <taxon>Archaea</taxon>
        <taxon>Nitrososphaerota</taxon>
        <taxon>Nitrososphaeria</taxon>
        <taxon>Nitrososphaerales</taxon>
        <taxon>Nitrososphaeraceae</taxon>
        <taxon>Candidatus Nitrosocosmicus</taxon>
    </lineage>
</organism>
<dbReference type="Proteomes" id="UP000058925">
    <property type="component" value="Chromosome"/>
</dbReference>
<evidence type="ECO:0000256" key="3">
    <source>
        <dbReference type="PROSITE-ProRule" id="PRU00339"/>
    </source>
</evidence>
<evidence type="ECO:0000313" key="4">
    <source>
        <dbReference type="EMBL" id="ALI35600.1"/>
    </source>
</evidence>
<dbReference type="KEGG" id="taa:NMY3_01396"/>
<dbReference type="PROSITE" id="PS50005">
    <property type="entry name" value="TPR"/>
    <property type="match status" value="4"/>
</dbReference>
<gene>
    <name evidence="4" type="primary">yrrB_2</name>
    <name evidence="4" type="ORF">NMY3_01396</name>
</gene>
<dbReference type="InterPro" id="IPR011990">
    <property type="entry name" value="TPR-like_helical_dom_sf"/>
</dbReference>
<accession>A0A654LXQ4</accession>
<protein>
    <submittedName>
        <fullName evidence="4">TPR repeat-containing protein YrrB</fullName>
    </submittedName>
</protein>
<dbReference type="PANTHER" id="PTHR44943:SF8">
    <property type="entry name" value="TPR REPEAT-CONTAINING PROTEIN MJ0263"/>
    <property type="match status" value="1"/>
</dbReference>
<feature type="repeat" description="TPR" evidence="3">
    <location>
        <begin position="29"/>
        <end position="62"/>
    </location>
</feature>
<sequence length="171" mass="19782">MFKINANYFKNRYKDVGNESSITDQTISLGELVRYGEKEASRNNFEKALDIFDKVIRLDPTFDSAYGDKALVFDKMGILDESLKMYSKALEINPKNRITWHNMGLTLIKKKRVDEAINCFDKAISIDKNYSKAWYNKGRCLEMQGNLENAQICLTKAKKLDPFLFSKVKLK</sequence>
<dbReference type="EMBL" id="CP012850">
    <property type="protein sequence ID" value="ALI35600.1"/>
    <property type="molecule type" value="Genomic_DNA"/>
</dbReference>
<dbReference type="PANTHER" id="PTHR44943">
    <property type="entry name" value="CELLULOSE SYNTHASE OPERON PROTEIN C"/>
    <property type="match status" value="1"/>
</dbReference>
<name>A0A654LXQ4_9ARCH</name>
<dbReference type="Pfam" id="PF00515">
    <property type="entry name" value="TPR_1"/>
    <property type="match status" value="1"/>
</dbReference>
<keyword evidence="5" id="KW-1185">Reference proteome</keyword>
<evidence type="ECO:0000313" key="5">
    <source>
        <dbReference type="Proteomes" id="UP000058925"/>
    </source>
</evidence>
<reference evidence="5" key="1">
    <citation type="submission" date="2015-10" db="EMBL/GenBank/DDBJ databases">
        <title>Niche specialization of a soil ammonia-oxidizing archaeon, Candidatus Nitrosocosmicus oleophilus.</title>
        <authorList>
            <person name="Jung M.-Y."/>
            <person name="Rhee S.-K."/>
        </authorList>
    </citation>
    <scope>NUCLEOTIDE SEQUENCE [LARGE SCALE GENOMIC DNA]</scope>
    <source>
        <strain evidence="5">MY3</strain>
    </source>
</reference>
<dbReference type="RefSeq" id="WP_196818035.1">
    <property type="nucleotide sequence ID" value="NZ_CP012850.1"/>
</dbReference>
<dbReference type="InterPro" id="IPR019734">
    <property type="entry name" value="TPR_rpt"/>
</dbReference>
<dbReference type="GeneID" id="60421455"/>
<dbReference type="Gene3D" id="1.25.40.10">
    <property type="entry name" value="Tetratricopeptide repeat domain"/>
    <property type="match status" value="2"/>
</dbReference>